<gene>
    <name evidence="8" type="primary">fmt</name>
    <name evidence="11" type="ordered locus">Spica_2333</name>
</gene>
<proteinExistence type="inferred from homology"/>
<dbReference type="InterPro" id="IPR005794">
    <property type="entry name" value="Fmt"/>
</dbReference>
<feature type="domain" description="Formyl transferase C-terminal" evidence="10">
    <location>
        <begin position="218"/>
        <end position="324"/>
    </location>
</feature>
<dbReference type="Proteomes" id="UP000000503">
    <property type="component" value="Chromosome"/>
</dbReference>
<dbReference type="InterPro" id="IPR011034">
    <property type="entry name" value="Formyl_transferase-like_C_sf"/>
</dbReference>
<dbReference type="EC" id="2.1.2.9" evidence="3 8"/>
<dbReference type="InterPro" id="IPR036477">
    <property type="entry name" value="Formyl_transf_N_sf"/>
</dbReference>
<dbReference type="STRING" id="744872.Spica_2333"/>
<dbReference type="Pfam" id="PF02911">
    <property type="entry name" value="Formyl_trans_C"/>
    <property type="match status" value="1"/>
</dbReference>
<dbReference type="AlphaFoldDB" id="F8F3S5"/>
<feature type="binding site" evidence="8">
    <location>
        <begin position="123"/>
        <end position="126"/>
    </location>
    <ligand>
        <name>(6S)-5,6,7,8-tetrahydrofolate</name>
        <dbReference type="ChEBI" id="CHEBI:57453"/>
    </ligand>
</feature>
<dbReference type="NCBIfam" id="TIGR00460">
    <property type="entry name" value="fmt"/>
    <property type="match status" value="1"/>
</dbReference>
<keyword evidence="5 8" id="KW-0808">Transferase</keyword>
<accession>F8F3S5</accession>
<evidence type="ECO:0000256" key="7">
    <source>
        <dbReference type="ARBA" id="ARBA00048558"/>
    </source>
</evidence>
<reference evidence="12" key="1">
    <citation type="journal article" date="2013" name="Stand. Genomic Sci.">
        <title>Genome sequence of the thermophilic fresh-water bacterium Spirochaeta caldaria type strain (H1(T)), reclassification of Spirochaeta caldaria, Spirochaeta stenostrepta, and Spirochaeta zuelzerae in the genus Treponema as Treponema caldaria comb. nov., Treponema stenostrepta comb. nov., and Treponema zuelzerae comb. nov., and emendation of the genus Treponema.</title>
        <authorList>
            <person name="Abt B."/>
            <person name="Goker M."/>
            <person name="Scheuner C."/>
            <person name="Han C."/>
            <person name="Lu M."/>
            <person name="Misra M."/>
            <person name="Lapidus A."/>
            <person name="Nolan M."/>
            <person name="Lucas S."/>
            <person name="Hammon N."/>
            <person name="Deshpande S."/>
            <person name="Cheng J.F."/>
            <person name="Tapia R."/>
            <person name="Goodwin L.A."/>
            <person name="Pitluck S."/>
            <person name="Liolios K."/>
            <person name="Pagani I."/>
            <person name="Ivanova N."/>
            <person name="Mavromatis K."/>
            <person name="Mikhailova N."/>
            <person name="Huntemann M."/>
            <person name="Pati A."/>
            <person name="Chen A."/>
            <person name="Palaniappan K."/>
            <person name="Land M."/>
            <person name="Hauser L."/>
            <person name="Jeffries C.D."/>
            <person name="Rohde M."/>
            <person name="Spring S."/>
            <person name="Gronow S."/>
            <person name="Detter J.C."/>
            <person name="Bristow J."/>
            <person name="Eisen J.A."/>
            <person name="Markowitz V."/>
            <person name="Hugenholtz P."/>
            <person name="Kyrpides N.C."/>
            <person name="Woyke T."/>
            <person name="Klenk H.P."/>
        </authorList>
    </citation>
    <scope>NUCLEOTIDE SEQUENCE</scope>
    <source>
        <strain evidence="12">ATCC 51460 / DSM 7334 / H1</strain>
    </source>
</reference>
<evidence type="ECO:0000256" key="5">
    <source>
        <dbReference type="ARBA" id="ARBA00022679"/>
    </source>
</evidence>
<dbReference type="GO" id="GO:0004479">
    <property type="term" value="F:methionyl-tRNA formyltransferase activity"/>
    <property type="evidence" value="ECO:0007669"/>
    <property type="project" value="UniProtKB-UniRule"/>
</dbReference>
<dbReference type="eggNOG" id="COG0223">
    <property type="taxonomic scope" value="Bacteria"/>
</dbReference>
<evidence type="ECO:0000313" key="12">
    <source>
        <dbReference type="Proteomes" id="UP000000503"/>
    </source>
</evidence>
<evidence type="ECO:0000259" key="9">
    <source>
        <dbReference type="Pfam" id="PF00551"/>
    </source>
</evidence>
<dbReference type="GO" id="GO:0005829">
    <property type="term" value="C:cytosol"/>
    <property type="evidence" value="ECO:0007669"/>
    <property type="project" value="TreeGrafter"/>
</dbReference>
<sequence length="333" mass="36284">MRIVFAGSPEIAVPSLEALIAEQIASGEIKVVGVLTNPDSRKGRKGPLEPTEVGAAATRLQDMLREKSLQSFLILKPEKLDASVRDQIANLKPDILVSFAYGKIFGPKFLSLFPKGGINIHPSLLPKYRGATPIPAAILNRDRETGITIQTLALQMDSGDILIQDHIELSGRETTESLSRWAAQRGAELLPPVLRGIAEGTIQSTPQDEAKATYCSIISKEDGWISWSASALEIDAKIRAYTPWPLCATKHAGQVLYILEAFPLCNPDTCTTRFFSKQEPPGTVLGIDKKAGILIQTGKGLLVVQRLQYATKKALDWVNFLNGAKQFIGSKLE</sequence>
<dbReference type="PANTHER" id="PTHR11138">
    <property type="entry name" value="METHIONYL-TRNA FORMYLTRANSFERASE"/>
    <property type="match status" value="1"/>
</dbReference>
<comment type="similarity">
    <text evidence="2 8">Belongs to the Fmt family.</text>
</comment>
<evidence type="ECO:0000259" key="10">
    <source>
        <dbReference type="Pfam" id="PF02911"/>
    </source>
</evidence>
<evidence type="ECO:0000313" key="11">
    <source>
        <dbReference type="EMBL" id="AEJ20444.1"/>
    </source>
</evidence>
<dbReference type="CDD" id="cd08646">
    <property type="entry name" value="FMT_core_Met-tRNA-FMT_N"/>
    <property type="match status" value="1"/>
</dbReference>
<dbReference type="InterPro" id="IPR041711">
    <property type="entry name" value="Met-tRNA-FMT_N"/>
</dbReference>
<feature type="domain" description="Formyl transferase N-terminal" evidence="9">
    <location>
        <begin position="1"/>
        <end position="193"/>
    </location>
</feature>
<evidence type="ECO:0000256" key="4">
    <source>
        <dbReference type="ARBA" id="ARBA00016014"/>
    </source>
</evidence>
<dbReference type="PANTHER" id="PTHR11138:SF5">
    <property type="entry name" value="METHIONYL-TRNA FORMYLTRANSFERASE, MITOCHONDRIAL"/>
    <property type="match status" value="1"/>
</dbReference>
<dbReference type="Gene3D" id="3.40.50.170">
    <property type="entry name" value="Formyl transferase, N-terminal domain"/>
    <property type="match status" value="1"/>
</dbReference>
<dbReference type="InterPro" id="IPR005793">
    <property type="entry name" value="Formyl_trans_C"/>
</dbReference>
<evidence type="ECO:0000256" key="1">
    <source>
        <dbReference type="ARBA" id="ARBA00002606"/>
    </source>
</evidence>
<dbReference type="KEGG" id="scd:Spica_2333"/>
<keyword evidence="6 8" id="KW-0648">Protein biosynthesis</keyword>
<evidence type="ECO:0000256" key="3">
    <source>
        <dbReference type="ARBA" id="ARBA00012261"/>
    </source>
</evidence>
<dbReference type="InterPro" id="IPR044135">
    <property type="entry name" value="Met-tRNA-FMT_C"/>
</dbReference>
<organism evidence="11 12">
    <name type="scientific">Gracilinema caldarium (strain ATCC 51460 / DSM 7334 / H1)</name>
    <name type="common">Treponema caldarium</name>
    <dbReference type="NCBI Taxonomy" id="744872"/>
    <lineage>
        <taxon>Bacteria</taxon>
        <taxon>Pseudomonadati</taxon>
        <taxon>Spirochaetota</taxon>
        <taxon>Spirochaetia</taxon>
        <taxon>Spirochaetales</taxon>
        <taxon>Breznakiellaceae</taxon>
        <taxon>Gracilinema</taxon>
    </lineage>
</organism>
<evidence type="ECO:0000256" key="6">
    <source>
        <dbReference type="ARBA" id="ARBA00022917"/>
    </source>
</evidence>
<protein>
    <recommendedName>
        <fullName evidence="4 8">Methionyl-tRNA formyltransferase</fullName>
        <ecNumber evidence="3 8">2.1.2.9</ecNumber>
    </recommendedName>
</protein>
<keyword evidence="12" id="KW-1185">Reference proteome</keyword>
<dbReference type="InterPro" id="IPR037022">
    <property type="entry name" value="Formyl_trans_C_sf"/>
</dbReference>
<evidence type="ECO:0000256" key="8">
    <source>
        <dbReference type="HAMAP-Rule" id="MF_00182"/>
    </source>
</evidence>
<dbReference type="EMBL" id="CP002868">
    <property type="protein sequence ID" value="AEJ20444.1"/>
    <property type="molecule type" value="Genomic_DNA"/>
</dbReference>
<dbReference type="Gene3D" id="3.10.25.10">
    <property type="entry name" value="Formyl transferase, C-terminal domain"/>
    <property type="match status" value="1"/>
</dbReference>
<evidence type="ECO:0000256" key="2">
    <source>
        <dbReference type="ARBA" id="ARBA00010699"/>
    </source>
</evidence>
<dbReference type="Pfam" id="PF00551">
    <property type="entry name" value="Formyl_trans_N"/>
    <property type="match status" value="1"/>
</dbReference>
<dbReference type="OrthoDB" id="9802815at2"/>
<dbReference type="InterPro" id="IPR002376">
    <property type="entry name" value="Formyl_transf_N"/>
</dbReference>
<comment type="function">
    <text evidence="1 8">Attaches a formyl group to the free amino group of methionyl-tRNA(fMet). The formyl group appears to play a dual role in the initiator identity of N-formylmethionyl-tRNA by promoting its recognition by IF2 and preventing the misappropriation of this tRNA by the elongation apparatus.</text>
</comment>
<dbReference type="HAMAP" id="MF_00182">
    <property type="entry name" value="Formyl_trans"/>
    <property type="match status" value="1"/>
</dbReference>
<name>F8F3S5_GRAC1</name>
<dbReference type="SUPFAM" id="SSF50486">
    <property type="entry name" value="FMT C-terminal domain-like"/>
    <property type="match status" value="1"/>
</dbReference>
<dbReference type="SUPFAM" id="SSF53328">
    <property type="entry name" value="Formyltransferase"/>
    <property type="match status" value="1"/>
</dbReference>
<dbReference type="RefSeq" id="WP_013969725.1">
    <property type="nucleotide sequence ID" value="NC_015732.1"/>
</dbReference>
<dbReference type="CDD" id="cd08704">
    <property type="entry name" value="Met_tRNA_FMT_C"/>
    <property type="match status" value="1"/>
</dbReference>
<dbReference type="HOGENOM" id="CLU_033347_1_1_12"/>
<comment type="catalytic activity">
    <reaction evidence="7 8">
        <text>L-methionyl-tRNA(fMet) + (6R)-10-formyltetrahydrofolate = N-formyl-L-methionyl-tRNA(fMet) + (6S)-5,6,7,8-tetrahydrofolate + H(+)</text>
        <dbReference type="Rhea" id="RHEA:24380"/>
        <dbReference type="Rhea" id="RHEA-COMP:9952"/>
        <dbReference type="Rhea" id="RHEA-COMP:9953"/>
        <dbReference type="ChEBI" id="CHEBI:15378"/>
        <dbReference type="ChEBI" id="CHEBI:57453"/>
        <dbReference type="ChEBI" id="CHEBI:78530"/>
        <dbReference type="ChEBI" id="CHEBI:78844"/>
        <dbReference type="ChEBI" id="CHEBI:195366"/>
        <dbReference type="EC" id="2.1.2.9"/>
    </reaction>
</comment>